<reference evidence="2 3" key="1">
    <citation type="submission" date="2018-02" db="EMBL/GenBank/DDBJ databases">
        <title>Whole genome sequencing of endophytic bacterium.</title>
        <authorList>
            <person name="Eedara R."/>
            <person name="Podile A.R."/>
        </authorList>
    </citation>
    <scope>NUCLEOTIDE SEQUENCE [LARGE SCALE GENOMIC DNA]</scope>
    <source>
        <strain evidence="2 3">RP1T</strain>
    </source>
</reference>
<protein>
    <submittedName>
        <fullName evidence="2">Uncharacterized protein</fullName>
    </submittedName>
</protein>
<feature type="chain" id="PRO_5015553960" evidence="1">
    <location>
        <begin position="22"/>
        <end position="96"/>
    </location>
</feature>
<gene>
    <name evidence="2" type="ORF">C5L14_11120</name>
</gene>
<name>A0A2S9QCY5_9HYPH</name>
<dbReference type="PROSITE" id="PS51257">
    <property type="entry name" value="PROKAR_LIPOPROTEIN"/>
    <property type="match status" value="1"/>
</dbReference>
<dbReference type="OrthoDB" id="9809419at2"/>
<proteinExistence type="predicted"/>
<dbReference type="AlphaFoldDB" id="A0A2S9QCY5"/>
<keyword evidence="3" id="KW-1185">Reference proteome</keyword>
<evidence type="ECO:0000313" key="3">
    <source>
        <dbReference type="Proteomes" id="UP000237682"/>
    </source>
</evidence>
<dbReference type="Proteomes" id="UP000237682">
    <property type="component" value="Unassembled WGS sequence"/>
</dbReference>
<dbReference type="EMBL" id="PUEJ01000004">
    <property type="protein sequence ID" value="PRH87185.1"/>
    <property type="molecule type" value="Genomic_DNA"/>
</dbReference>
<keyword evidence="1" id="KW-0732">Signal</keyword>
<comment type="caution">
    <text evidence="2">The sequence shown here is derived from an EMBL/GenBank/DDBJ whole genome shotgun (WGS) entry which is preliminary data.</text>
</comment>
<accession>A0A2S9QCY5</accession>
<organism evidence="2 3">
    <name type="scientific">Labrys okinawensis</name>
    <dbReference type="NCBI Taxonomy" id="346911"/>
    <lineage>
        <taxon>Bacteria</taxon>
        <taxon>Pseudomonadati</taxon>
        <taxon>Pseudomonadota</taxon>
        <taxon>Alphaproteobacteria</taxon>
        <taxon>Hyphomicrobiales</taxon>
        <taxon>Xanthobacteraceae</taxon>
        <taxon>Labrys</taxon>
    </lineage>
</organism>
<dbReference type="RefSeq" id="WP_105862124.1">
    <property type="nucleotide sequence ID" value="NZ_PUEJ01000004.1"/>
</dbReference>
<feature type="signal peptide" evidence="1">
    <location>
        <begin position="1"/>
        <end position="21"/>
    </location>
</feature>
<evidence type="ECO:0000256" key="1">
    <source>
        <dbReference type="SAM" id="SignalP"/>
    </source>
</evidence>
<sequence>MRKILLAAAFGSLALSLAACGGSSSNCTVEALQKKGKDLQEAMTAALSKDPSKAAANVQTWQQKAQELLTKAQAAGSKPTDEVCKAYDELIETVKK</sequence>
<evidence type="ECO:0000313" key="2">
    <source>
        <dbReference type="EMBL" id="PRH87185.1"/>
    </source>
</evidence>